<sequence length="455" mass="51347">MRVAIVGAGSSGMFAAYKLMQSKNFSIDLYEKGSDIYKRTRKEVMSGFGGAGAYSDGKLTLTTEFGGWLTEFVPEYKLEKLINEADSIWKSISGVDTLESTSNYEKIKDLEYMCTRHTLRLYAAKIRHLGTDNCIKAIKKLYKILNSQPNVNIYCNKQILDIIIEDGSAKGLITEEKKITHYDKIILAVGRSGNSWMHEIAQKYHISSSINPVDIGVRVEIPRAVSDHFTNNLYEFKIKHFSTEFEDEVRTFCVNPGGYVAMEENENGLLTVNGHCYKNKKSSNTNFALLVSTKFTEPFREPVKYGQYIAYLANMLSGQSVIVQRFGDLERGRRSTTSRIAKNFVQPTLKNAMPGDLSFVLPYRYLTDLKETIYRLDKIMPGIADPNTLLYGVEVKFYSLRIDVDENLKSKSIENLYCIGDGAGITRGIIQASTSGIIAAEDIKNQYNKEYTPNE</sequence>
<gene>
    <name evidence="2" type="ORF">FXF49_02725</name>
</gene>
<evidence type="ECO:0000313" key="2">
    <source>
        <dbReference type="EMBL" id="TYB34174.1"/>
    </source>
</evidence>
<organism evidence="2 3">
    <name type="scientific">Flexistipes sinusarabici</name>
    <dbReference type="NCBI Taxonomy" id="2352"/>
    <lineage>
        <taxon>Bacteria</taxon>
        <taxon>Pseudomonadati</taxon>
        <taxon>Deferribacterota</taxon>
        <taxon>Deferribacteres</taxon>
        <taxon>Deferribacterales</taxon>
        <taxon>Flexistipitaceae</taxon>
        <taxon>Flexistipes</taxon>
    </lineage>
</organism>
<evidence type="ECO:0000259" key="1">
    <source>
        <dbReference type="Pfam" id="PF21688"/>
    </source>
</evidence>
<dbReference type="Gene3D" id="3.50.50.60">
    <property type="entry name" value="FAD/NAD(P)-binding domain"/>
    <property type="match status" value="2"/>
</dbReference>
<dbReference type="InterPro" id="IPR028348">
    <property type="entry name" value="FAD-binding_protein"/>
</dbReference>
<dbReference type="PIRSF" id="PIRSF038984">
    <property type="entry name" value="FAD_binding_protein"/>
    <property type="match status" value="1"/>
</dbReference>
<reference evidence="2 3" key="1">
    <citation type="submission" date="2019-08" db="EMBL/GenBank/DDBJ databases">
        <title>Genomic characterization of a novel candidate phylum (ARYD3) from a high temperature, high salinity tertiary oil reservoir in north central Oklahoma, USA.</title>
        <authorList>
            <person name="Youssef N.H."/>
            <person name="Yadav A."/>
            <person name="Elshahed M.S."/>
        </authorList>
    </citation>
    <scope>NUCLEOTIDE SEQUENCE [LARGE SCALE GENOMIC DNA]</scope>
    <source>
        <strain evidence="2">ARYD1</strain>
    </source>
</reference>
<dbReference type="Pfam" id="PF21688">
    <property type="entry name" value="FAD-depend_C"/>
    <property type="match status" value="1"/>
</dbReference>
<dbReference type="InterPro" id="IPR036188">
    <property type="entry name" value="FAD/NAD-bd_sf"/>
</dbReference>
<accession>A0A5D0MKC4</accession>
<feature type="domain" description="FAD-dependent protein C-terminal" evidence="1">
    <location>
        <begin position="215"/>
        <end position="395"/>
    </location>
</feature>
<dbReference type="InterPro" id="IPR049516">
    <property type="entry name" value="FAD-depend_C"/>
</dbReference>
<dbReference type="RefSeq" id="WP_303700378.1">
    <property type="nucleotide sequence ID" value="NZ_VSIV01000068.1"/>
</dbReference>
<evidence type="ECO:0000313" key="3">
    <source>
        <dbReference type="Proteomes" id="UP000323337"/>
    </source>
</evidence>
<dbReference type="Proteomes" id="UP000323337">
    <property type="component" value="Unassembled WGS sequence"/>
</dbReference>
<dbReference type="AlphaFoldDB" id="A0A5D0MKC4"/>
<comment type="caution">
    <text evidence="2">The sequence shown here is derived from an EMBL/GenBank/DDBJ whole genome shotgun (WGS) entry which is preliminary data.</text>
</comment>
<dbReference type="Pfam" id="PF13450">
    <property type="entry name" value="NAD_binding_8"/>
    <property type="match status" value="1"/>
</dbReference>
<protein>
    <submittedName>
        <fullName evidence="2">NAD(P)-binding protein</fullName>
    </submittedName>
</protein>
<dbReference type="SUPFAM" id="SSF51905">
    <property type="entry name" value="FAD/NAD(P)-binding domain"/>
    <property type="match status" value="1"/>
</dbReference>
<dbReference type="PANTHER" id="PTHR43106">
    <property type="entry name" value="DEHYDROGENASE-RELATED"/>
    <property type="match status" value="1"/>
</dbReference>
<dbReference type="EMBL" id="VSIV01000068">
    <property type="protein sequence ID" value="TYB34174.1"/>
    <property type="molecule type" value="Genomic_DNA"/>
</dbReference>
<proteinExistence type="predicted"/>
<name>A0A5D0MKC4_FLESI</name>
<dbReference type="PANTHER" id="PTHR43106:SF1">
    <property type="entry name" value="DEHYDROGENASE-RELATED"/>
    <property type="match status" value="1"/>
</dbReference>